<feature type="compositionally biased region" description="Basic and acidic residues" evidence="1">
    <location>
        <begin position="124"/>
        <end position="133"/>
    </location>
</feature>
<feature type="compositionally biased region" description="Polar residues" evidence="1">
    <location>
        <begin position="912"/>
        <end position="922"/>
    </location>
</feature>
<reference evidence="2" key="1">
    <citation type="journal article" date="2023" name="G3 (Bethesda)">
        <title>A reference genome for the long-term kleptoplast-retaining sea slug Elysia crispata morphotype clarki.</title>
        <authorList>
            <person name="Eastman K.E."/>
            <person name="Pendleton A.L."/>
            <person name="Shaikh M.A."/>
            <person name="Suttiyut T."/>
            <person name="Ogas R."/>
            <person name="Tomko P."/>
            <person name="Gavelis G."/>
            <person name="Widhalm J.R."/>
            <person name="Wisecaver J.H."/>
        </authorList>
    </citation>
    <scope>NUCLEOTIDE SEQUENCE</scope>
    <source>
        <strain evidence="2">ECLA1</strain>
    </source>
</reference>
<keyword evidence="3" id="KW-1185">Reference proteome</keyword>
<feature type="region of interest" description="Disordered" evidence="1">
    <location>
        <begin position="872"/>
        <end position="891"/>
    </location>
</feature>
<feature type="compositionally biased region" description="Low complexity" evidence="1">
    <location>
        <begin position="594"/>
        <end position="613"/>
    </location>
</feature>
<feature type="compositionally biased region" description="Polar residues" evidence="1">
    <location>
        <begin position="323"/>
        <end position="336"/>
    </location>
</feature>
<comment type="caution">
    <text evidence="2">The sequence shown here is derived from an EMBL/GenBank/DDBJ whole genome shotgun (WGS) entry which is preliminary data.</text>
</comment>
<name>A0AAE1A0H0_9GAST</name>
<feature type="compositionally biased region" description="Polar residues" evidence="1">
    <location>
        <begin position="134"/>
        <end position="146"/>
    </location>
</feature>
<feature type="compositionally biased region" description="Low complexity" evidence="1">
    <location>
        <begin position="794"/>
        <end position="805"/>
    </location>
</feature>
<feature type="region of interest" description="Disordered" evidence="1">
    <location>
        <begin position="513"/>
        <end position="548"/>
    </location>
</feature>
<evidence type="ECO:0000313" key="2">
    <source>
        <dbReference type="EMBL" id="KAK3778970.1"/>
    </source>
</evidence>
<feature type="region of interest" description="Disordered" evidence="1">
    <location>
        <begin position="844"/>
        <end position="863"/>
    </location>
</feature>
<organism evidence="2 3">
    <name type="scientific">Elysia crispata</name>
    <name type="common">lettuce slug</name>
    <dbReference type="NCBI Taxonomy" id="231223"/>
    <lineage>
        <taxon>Eukaryota</taxon>
        <taxon>Metazoa</taxon>
        <taxon>Spiralia</taxon>
        <taxon>Lophotrochozoa</taxon>
        <taxon>Mollusca</taxon>
        <taxon>Gastropoda</taxon>
        <taxon>Heterobranchia</taxon>
        <taxon>Euthyneura</taxon>
        <taxon>Panpulmonata</taxon>
        <taxon>Sacoglossa</taxon>
        <taxon>Placobranchoidea</taxon>
        <taxon>Plakobranchidae</taxon>
        <taxon>Elysia</taxon>
    </lineage>
</organism>
<feature type="compositionally biased region" description="Polar residues" evidence="1">
    <location>
        <begin position="516"/>
        <end position="532"/>
    </location>
</feature>
<feature type="region of interest" description="Disordered" evidence="1">
    <location>
        <begin position="323"/>
        <end position="344"/>
    </location>
</feature>
<protein>
    <submittedName>
        <fullName evidence="2">Uncharacterized protein</fullName>
    </submittedName>
</protein>
<feature type="compositionally biased region" description="Low complexity" evidence="1">
    <location>
        <begin position="446"/>
        <end position="463"/>
    </location>
</feature>
<feature type="region of interest" description="Disordered" evidence="1">
    <location>
        <begin position="117"/>
        <end position="283"/>
    </location>
</feature>
<feature type="compositionally biased region" description="Low complexity" evidence="1">
    <location>
        <begin position="172"/>
        <end position="189"/>
    </location>
</feature>
<feature type="compositionally biased region" description="Low complexity" evidence="1">
    <location>
        <begin position="628"/>
        <end position="645"/>
    </location>
</feature>
<feature type="compositionally biased region" description="Polar residues" evidence="1">
    <location>
        <begin position="734"/>
        <end position="754"/>
    </location>
</feature>
<dbReference type="AlphaFoldDB" id="A0AAE1A0H0"/>
<feature type="region of interest" description="Disordered" evidence="1">
    <location>
        <begin position="628"/>
        <end position="814"/>
    </location>
</feature>
<feature type="region of interest" description="Disordered" evidence="1">
    <location>
        <begin position="582"/>
        <end position="613"/>
    </location>
</feature>
<feature type="compositionally biased region" description="Basic and acidic residues" evidence="1">
    <location>
        <begin position="991"/>
        <end position="1005"/>
    </location>
</feature>
<feature type="compositionally biased region" description="Low complexity" evidence="1">
    <location>
        <begin position="152"/>
        <end position="164"/>
    </location>
</feature>
<feature type="compositionally biased region" description="Polar residues" evidence="1">
    <location>
        <begin position="582"/>
        <end position="593"/>
    </location>
</feature>
<feature type="region of interest" description="Disordered" evidence="1">
    <location>
        <begin position="970"/>
        <end position="1005"/>
    </location>
</feature>
<sequence>MTLKQISPNCNHHRLLCHLRAFTSKSAHNSKSGGFGPRPSRHSHHLSQPSHTITTTTTSTLNDDDSHSHKTSAAAATEASAAAAVCQLSMPPPKKPKNGPTREEQFLSGEELRVLCQNASRPPGAKDDARDEPTTTTMTRAPSQSPEAVPMTSSPSLGSGASTGASGGGTVSTGSVPNSPVTPSTSGSSLAPGNRSSSGESLRKPPLKGVRRANSGSSHPAYPQHDRGAHSPALNATPPMPPHDAPIGTVTPSPIRLRRPGSSSTQTASDIEPGGGPVFPQPSASGRLIERLISERIPTDVGAGGSVLGSAFREHQQRTAWQTRGLPTSPIGQPQVYSPDPRNPSLGYRLATSTTFASLVNQQPAWLFDQAVRGLSLRPSVGSLDIQGLQSAASLTVQQQQQHQHHQQLNQQQQRRRPKLTALFSSNLSTELTSPPSGDDVFLHQSSSPGGLRPSLSSSSSSSSYLSSVMRHASQTGLRASAALTNAVVPRSGGDSGSAHRTESAPVYLHPAFQLPPSSTSTIRKNLSTSTLAPRASSPLSPGPPQPLPRHCNNAITAAVASPLRQTKTGHDLVLQALRGSSGNLISPTDTTLSSNGNGINNNNKNNHNINNNSKNIVHTIRSVSDLNSSGANNNNLSSSGASAGYHYRPHDDGSTLLDLSLKGPSGRQNDEETPSSCPRGSLSRASMGSHGSSNSPPLPPPAVTVPRRGSLASSTSPTRHDIAGRSSPLRHGSMSNSPTRSTPRLSTLDNSSGSPPPMQYHGNFGRASPPSRQGSLDGSSPHTPRRGSLGQNSPLSRQSSISASSPPPPARKPASLLTTLMEQAPSEIPRAAGRGATCINHSATSGRVSPANSDDSNSYINVTSPVAPSSLLRAPSGFDTSSPPPPATSAKVTMMTAAPLSSSTSPPSPRVNASPQQPQPHRTSELAGLLTQSPSTTLAANSSTSASTSFTSFSSSPTLASVLLAVKKEVGASSSSSPSSLSVPYALPKCKTETRRSSQDNDSR</sequence>
<proteinExistence type="predicted"/>
<feature type="compositionally biased region" description="Low complexity" evidence="1">
    <location>
        <begin position="974"/>
        <end position="983"/>
    </location>
</feature>
<feature type="compositionally biased region" description="Low complexity" evidence="1">
    <location>
        <begin position="398"/>
        <end position="413"/>
    </location>
</feature>
<gene>
    <name evidence="2" type="ORF">RRG08_034231</name>
</gene>
<accession>A0AAE1A0H0</accession>
<feature type="region of interest" description="Disordered" evidence="1">
    <location>
        <begin position="429"/>
        <end position="463"/>
    </location>
</feature>
<feature type="compositionally biased region" description="Polar residues" evidence="1">
    <location>
        <begin position="675"/>
        <end position="692"/>
    </location>
</feature>
<feature type="compositionally biased region" description="Low complexity" evidence="1">
    <location>
        <begin position="934"/>
        <end position="956"/>
    </location>
</feature>
<feature type="region of interest" description="Disordered" evidence="1">
    <location>
        <begin position="26"/>
        <end position="76"/>
    </location>
</feature>
<evidence type="ECO:0000256" key="1">
    <source>
        <dbReference type="SAM" id="MobiDB-lite"/>
    </source>
</evidence>
<feature type="compositionally biased region" description="Low complexity" evidence="1">
    <location>
        <begin position="50"/>
        <end position="61"/>
    </location>
</feature>
<feature type="region of interest" description="Disordered" evidence="1">
    <location>
        <begin position="897"/>
        <end position="956"/>
    </location>
</feature>
<feature type="compositionally biased region" description="Polar residues" evidence="1">
    <location>
        <begin position="771"/>
        <end position="783"/>
    </location>
</feature>
<dbReference type="EMBL" id="JAWDGP010002890">
    <property type="protein sequence ID" value="KAK3778970.1"/>
    <property type="molecule type" value="Genomic_DNA"/>
</dbReference>
<feature type="region of interest" description="Disordered" evidence="1">
    <location>
        <begin position="397"/>
        <end position="417"/>
    </location>
</feature>
<dbReference type="Proteomes" id="UP001283361">
    <property type="component" value="Unassembled WGS sequence"/>
</dbReference>
<evidence type="ECO:0000313" key="3">
    <source>
        <dbReference type="Proteomes" id="UP001283361"/>
    </source>
</evidence>